<protein>
    <recommendedName>
        <fullName evidence="4">ATP synthase F0 subunit 8</fullName>
    </recommendedName>
</protein>
<feature type="transmembrane region" description="Helical" evidence="1">
    <location>
        <begin position="27"/>
        <end position="49"/>
    </location>
</feature>
<sequence>MDRKIEPIRTIKGKQTNFLEQNFFYSMFRSIFNVQVFFCFIYFFLYLYIRICITRRARSTYLEKLIPAWKKVINQKRSSAGDSALRSYYLNANRVKFPVNVGR</sequence>
<proteinExistence type="predicted"/>
<evidence type="ECO:0000313" key="3">
    <source>
        <dbReference type="Proteomes" id="UP001430953"/>
    </source>
</evidence>
<dbReference type="AlphaFoldDB" id="A0AAW2GF29"/>
<keyword evidence="3" id="KW-1185">Reference proteome</keyword>
<keyword evidence="1" id="KW-1133">Transmembrane helix</keyword>
<dbReference type="EMBL" id="JADYXP020000004">
    <property type="protein sequence ID" value="KAL0125022.1"/>
    <property type="molecule type" value="Genomic_DNA"/>
</dbReference>
<keyword evidence="1" id="KW-0472">Membrane</keyword>
<reference evidence="2 3" key="1">
    <citation type="submission" date="2023-03" db="EMBL/GenBank/DDBJ databases">
        <title>High recombination rates correlate with genetic variation in Cardiocondyla obscurior ants.</title>
        <authorList>
            <person name="Errbii M."/>
        </authorList>
    </citation>
    <scope>NUCLEOTIDE SEQUENCE [LARGE SCALE GENOMIC DNA]</scope>
    <source>
        <strain evidence="2">Alpha-2009</strain>
        <tissue evidence="2">Whole body</tissue>
    </source>
</reference>
<evidence type="ECO:0008006" key="4">
    <source>
        <dbReference type="Google" id="ProtNLM"/>
    </source>
</evidence>
<keyword evidence="1" id="KW-0812">Transmembrane</keyword>
<comment type="caution">
    <text evidence="2">The sequence shown here is derived from an EMBL/GenBank/DDBJ whole genome shotgun (WGS) entry which is preliminary data.</text>
</comment>
<gene>
    <name evidence="2" type="ORF">PUN28_004274</name>
</gene>
<evidence type="ECO:0000313" key="2">
    <source>
        <dbReference type="EMBL" id="KAL0125022.1"/>
    </source>
</evidence>
<evidence type="ECO:0000256" key="1">
    <source>
        <dbReference type="SAM" id="Phobius"/>
    </source>
</evidence>
<organism evidence="2 3">
    <name type="scientific">Cardiocondyla obscurior</name>
    <dbReference type="NCBI Taxonomy" id="286306"/>
    <lineage>
        <taxon>Eukaryota</taxon>
        <taxon>Metazoa</taxon>
        <taxon>Ecdysozoa</taxon>
        <taxon>Arthropoda</taxon>
        <taxon>Hexapoda</taxon>
        <taxon>Insecta</taxon>
        <taxon>Pterygota</taxon>
        <taxon>Neoptera</taxon>
        <taxon>Endopterygota</taxon>
        <taxon>Hymenoptera</taxon>
        <taxon>Apocrita</taxon>
        <taxon>Aculeata</taxon>
        <taxon>Formicoidea</taxon>
        <taxon>Formicidae</taxon>
        <taxon>Myrmicinae</taxon>
        <taxon>Cardiocondyla</taxon>
    </lineage>
</organism>
<dbReference type="Proteomes" id="UP001430953">
    <property type="component" value="Unassembled WGS sequence"/>
</dbReference>
<accession>A0AAW2GF29</accession>
<name>A0AAW2GF29_9HYME</name>